<dbReference type="Pfam" id="PF06831">
    <property type="entry name" value="H2TH"/>
    <property type="match status" value="1"/>
</dbReference>
<feature type="domain" description="Formamidopyrimidine-DNA glycosylase catalytic" evidence="17">
    <location>
        <begin position="2"/>
        <end position="187"/>
    </location>
</feature>
<dbReference type="Gene3D" id="3.20.190.10">
    <property type="entry name" value="MutM-like, N-terminal"/>
    <property type="match status" value="1"/>
</dbReference>
<dbReference type="PANTHER" id="PTHR22993:SF9">
    <property type="entry name" value="FORMAMIDOPYRIMIDINE-DNA GLYCOSYLASE"/>
    <property type="match status" value="1"/>
</dbReference>
<protein>
    <submittedName>
        <fullName evidence="18">Formamidopyrimidine-DNA glycosylase</fullName>
        <ecNumber evidence="18">3.2.2.23</ecNumber>
        <ecNumber evidence="18">4.2.99.18</ecNumber>
    </submittedName>
</protein>
<evidence type="ECO:0000256" key="14">
    <source>
        <dbReference type="ARBA" id="ARBA00044632"/>
    </source>
</evidence>
<dbReference type="EMBL" id="JACHWT010000006">
    <property type="protein sequence ID" value="MBB3116278.1"/>
    <property type="molecule type" value="Genomic_DNA"/>
</dbReference>
<dbReference type="GO" id="GO:0003690">
    <property type="term" value="F:double-stranded DNA binding"/>
    <property type="evidence" value="ECO:0007669"/>
    <property type="project" value="UniProtKB-ARBA"/>
</dbReference>
<dbReference type="GeneID" id="60807626"/>
<dbReference type="PROSITE" id="PS51068">
    <property type="entry name" value="FPG_CAT"/>
    <property type="match status" value="1"/>
</dbReference>
<keyword evidence="11 18" id="KW-0456">Lyase</keyword>
<keyword evidence="8" id="KW-0862">Zinc</keyword>
<evidence type="ECO:0000259" key="16">
    <source>
        <dbReference type="PROSITE" id="PS51066"/>
    </source>
</evidence>
<dbReference type="EC" id="3.2.2.23" evidence="18"/>
<evidence type="ECO:0000256" key="6">
    <source>
        <dbReference type="ARBA" id="ARBA00022771"/>
    </source>
</evidence>
<dbReference type="InterPro" id="IPR015886">
    <property type="entry name" value="H2TH_FPG"/>
</dbReference>
<dbReference type="PROSITE" id="PS51066">
    <property type="entry name" value="ZF_FPG_2"/>
    <property type="match status" value="1"/>
</dbReference>
<dbReference type="AlphaFoldDB" id="A0A8I0CN17"/>
<proteinExistence type="inferred from homology"/>
<comment type="cofactor">
    <cofactor evidence="2">
        <name>Zn(2+)</name>
        <dbReference type="ChEBI" id="CHEBI:29105"/>
    </cofactor>
</comment>
<organism evidence="18 19">
    <name type="scientific">Corynebacterium bovis DSM 20582 = CIP 54.80</name>
    <dbReference type="NCBI Taxonomy" id="927655"/>
    <lineage>
        <taxon>Bacteria</taxon>
        <taxon>Bacillati</taxon>
        <taxon>Actinomycetota</taxon>
        <taxon>Actinomycetes</taxon>
        <taxon>Mycobacteriales</taxon>
        <taxon>Corynebacteriaceae</taxon>
        <taxon>Corynebacterium</taxon>
    </lineage>
</organism>
<dbReference type="InterPro" id="IPR015887">
    <property type="entry name" value="DNA_glyclase_Znf_dom_DNA_BS"/>
</dbReference>
<keyword evidence="5" id="KW-0227">DNA damage</keyword>
<dbReference type="InterPro" id="IPR035937">
    <property type="entry name" value="FPG_N"/>
</dbReference>
<keyword evidence="7 18" id="KW-0378">Hydrolase</keyword>
<evidence type="ECO:0000313" key="19">
    <source>
        <dbReference type="Proteomes" id="UP000612712"/>
    </source>
</evidence>
<evidence type="ECO:0000256" key="13">
    <source>
        <dbReference type="ARBA" id="ARBA00023295"/>
    </source>
</evidence>
<keyword evidence="13 18" id="KW-0326">Glycosidase</keyword>
<dbReference type="CDD" id="cd08966">
    <property type="entry name" value="EcFpg-like_N"/>
    <property type="match status" value="1"/>
</dbReference>
<evidence type="ECO:0000256" key="11">
    <source>
        <dbReference type="ARBA" id="ARBA00023239"/>
    </source>
</evidence>
<dbReference type="Pfam" id="PF01149">
    <property type="entry name" value="Fapy_DNA_glyco"/>
    <property type="match status" value="1"/>
</dbReference>
<dbReference type="Gene3D" id="1.10.8.50">
    <property type="match status" value="1"/>
</dbReference>
<dbReference type="GO" id="GO:0003684">
    <property type="term" value="F:damaged DNA binding"/>
    <property type="evidence" value="ECO:0007669"/>
    <property type="project" value="InterPro"/>
</dbReference>
<name>A0A8I0CN17_9CORY</name>
<evidence type="ECO:0000256" key="1">
    <source>
        <dbReference type="ARBA" id="ARBA00001668"/>
    </source>
</evidence>
<comment type="catalytic activity">
    <reaction evidence="14">
        <text>2'-deoxyribonucleotide-(2'-deoxyribose 5'-phosphate)-2'-deoxyribonucleotide-DNA = a 3'-end 2'-deoxyribonucleotide-(2,3-dehydro-2,3-deoxyribose 5'-phosphate)-DNA + a 5'-end 5'-phospho-2'-deoxyribonucleoside-DNA + H(+)</text>
        <dbReference type="Rhea" id="RHEA:66592"/>
        <dbReference type="Rhea" id="RHEA-COMP:13180"/>
        <dbReference type="Rhea" id="RHEA-COMP:16897"/>
        <dbReference type="Rhea" id="RHEA-COMP:17067"/>
        <dbReference type="ChEBI" id="CHEBI:15378"/>
        <dbReference type="ChEBI" id="CHEBI:136412"/>
        <dbReference type="ChEBI" id="CHEBI:157695"/>
        <dbReference type="ChEBI" id="CHEBI:167181"/>
        <dbReference type="EC" id="4.2.99.18"/>
    </reaction>
</comment>
<evidence type="ECO:0000256" key="12">
    <source>
        <dbReference type="ARBA" id="ARBA00023268"/>
    </source>
</evidence>
<dbReference type="InterPro" id="IPR010979">
    <property type="entry name" value="Ribosomal_uS13-like_H2TH"/>
</dbReference>
<feature type="domain" description="FPG-type" evidence="16">
    <location>
        <begin position="307"/>
        <end position="341"/>
    </location>
</feature>
<keyword evidence="12" id="KW-0511">Multifunctional enzyme</keyword>
<reference evidence="18" key="1">
    <citation type="submission" date="2020-08" db="EMBL/GenBank/DDBJ databases">
        <title>Sequencing the genomes of 1000 actinobacteria strains.</title>
        <authorList>
            <person name="Klenk H.-P."/>
        </authorList>
    </citation>
    <scope>NUCLEOTIDE SEQUENCE</scope>
    <source>
        <strain evidence="18">DSM 20582</strain>
    </source>
</reference>
<dbReference type="InterPro" id="IPR010663">
    <property type="entry name" value="Znf_FPG/IleRS"/>
</dbReference>
<dbReference type="Proteomes" id="UP000612712">
    <property type="component" value="Unassembled WGS sequence"/>
</dbReference>
<dbReference type="PANTHER" id="PTHR22993">
    <property type="entry name" value="FORMAMIDOPYRIMIDINE-DNA GLYCOSYLASE"/>
    <property type="match status" value="1"/>
</dbReference>
<comment type="catalytic activity">
    <reaction evidence="1">
        <text>Hydrolysis of DNA containing ring-opened 7-methylguanine residues, releasing 2,6-diamino-4-hydroxy-5-(N-methyl)formamidopyrimidine.</text>
        <dbReference type="EC" id="3.2.2.23"/>
    </reaction>
</comment>
<evidence type="ECO:0000256" key="4">
    <source>
        <dbReference type="ARBA" id="ARBA00022723"/>
    </source>
</evidence>
<dbReference type="EC" id="4.2.99.18" evidence="18"/>
<evidence type="ECO:0000256" key="8">
    <source>
        <dbReference type="ARBA" id="ARBA00022833"/>
    </source>
</evidence>
<dbReference type="GO" id="GO:0140078">
    <property type="term" value="F:class I DNA-(apurinic or apyrimidinic site) endonuclease activity"/>
    <property type="evidence" value="ECO:0007669"/>
    <property type="project" value="UniProtKB-EC"/>
</dbReference>
<dbReference type="GO" id="GO:0006979">
    <property type="term" value="P:response to oxidative stress"/>
    <property type="evidence" value="ECO:0007669"/>
    <property type="project" value="UniProtKB-ARBA"/>
</dbReference>
<keyword evidence="4" id="KW-0479">Metal-binding</keyword>
<accession>A0A8I0CN17</accession>
<evidence type="ECO:0000313" key="18">
    <source>
        <dbReference type="EMBL" id="MBB3116278.1"/>
    </source>
</evidence>
<dbReference type="InterPro" id="IPR000214">
    <property type="entry name" value="Znf_DNA_glyclase/AP_lyase"/>
</dbReference>
<keyword evidence="9" id="KW-0238">DNA-binding</keyword>
<sequence length="342" mass="36026">MPELPEVEVVRRGLERHLTGGVVTAVELLHPRAVRGQEGGGAALVDALEGARIASVSRRGKFLWLTLADGSRPVTAPVTGDDAALAPAVDAAPGPSDATRHLVVHLGMSGQMLVGPPGRVRSPHARIRTRLVVPAPAPAPGPDAAPGLNAPVVPAPGPAAPVVPGPGPDATAGHETELTFVDQRTFGRWEVVTGDPVPHIARDPLDPELDVAALARRIRTRRSEIKRVLLDQTVVSGIGNIYADEALWAARVMPFRRASSMRQRDVVTLLGEAKAVMERALAAGGTSFDALYVDVEGASGYFARSLAVYGREGLPCPRCGTPVTRIPWAGRSTHLCRTCQVL</sequence>
<dbReference type="SUPFAM" id="SSF46946">
    <property type="entry name" value="S13-like H2TH domain"/>
    <property type="match status" value="1"/>
</dbReference>
<evidence type="ECO:0000256" key="9">
    <source>
        <dbReference type="ARBA" id="ARBA00023125"/>
    </source>
</evidence>
<evidence type="ECO:0000256" key="15">
    <source>
        <dbReference type="PROSITE-ProRule" id="PRU00391"/>
    </source>
</evidence>
<dbReference type="SMART" id="SM01232">
    <property type="entry name" value="H2TH"/>
    <property type="match status" value="1"/>
</dbReference>
<keyword evidence="6 15" id="KW-0863">Zinc-finger</keyword>
<dbReference type="SMART" id="SM00898">
    <property type="entry name" value="Fapy_DNA_glyco"/>
    <property type="match status" value="1"/>
</dbReference>
<comment type="similarity">
    <text evidence="3">Belongs to the FPG family.</text>
</comment>
<dbReference type="SUPFAM" id="SSF57716">
    <property type="entry name" value="Glucocorticoid receptor-like (DNA-binding domain)"/>
    <property type="match status" value="1"/>
</dbReference>
<dbReference type="PROSITE" id="PS01242">
    <property type="entry name" value="ZF_FPG_1"/>
    <property type="match status" value="1"/>
</dbReference>
<evidence type="ECO:0000256" key="5">
    <source>
        <dbReference type="ARBA" id="ARBA00022763"/>
    </source>
</evidence>
<dbReference type="InterPro" id="IPR012319">
    <property type="entry name" value="FPG_cat"/>
</dbReference>
<dbReference type="GO" id="GO:0006284">
    <property type="term" value="P:base-excision repair"/>
    <property type="evidence" value="ECO:0007669"/>
    <property type="project" value="InterPro"/>
</dbReference>
<dbReference type="Pfam" id="PF06827">
    <property type="entry name" value="zf-FPG_IleRS"/>
    <property type="match status" value="1"/>
</dbReference>
<comment type="caution">
    <text evidence="18">The sequence shown here is derived from an EMBL/GenBank/DDBJ whole genome shotgun (WGS) entry which is preliminary data.</text>
</comment>
<dbReference type="FunFam" id="1.10.8.50:FF:000003">
    <property type="entry name" value="Formamidopyrimidine-DNA glycosylase"/>
    <property type="match status" value="1"/>
</dbReference>
<dbReference type="GO" id="GO:0034039">
    <property type="term" value="F:8-oxo-7,8-dihydroguanine DNA N-glycosylase activity"/>
    <property type="evidence" value="ECO:0007669"/>
    <property type="project" value="TreeGrafter"/>
</dbReference>
<evidence type="ECO:0000256" key="10">
    <source>
        <dbReference type="ARBA" id="ARBA00023204"/>
    </source>
</evidence>
<gene>
    <name evidence="18" type="ORF">FHU32_001513</name>
</gene>
<keyword evidence="10" id="KW-0234">DNA repair</keyword>
<dbReference type="SUPFAM" id="SSF81624">
    <property type="entry name" value="N-terminal domain of MutM-like DNA repair proteins"/>
    <property type="match status" value="1"/>
</dbReference>
<evidence type="ECO:0000256" key="3">
    <source>
        <dbReference type="ARBA" id="ARBA00009409"/>
    </source>
</evidence>
<evidence type="ECO:0000259" key="17">
    <source>
        <dbReference type="PROSITE" id="PS51068"/>
    </source>
</evidence>
<evidence type="ECO:0000256" key="7">
    <source>
        <dbReference type="ARBA" id="ARBA00022801"/>
    </source>
</evidence>
<evidence type="ECO:0000256" key="2">
    <source>
        <dbReference type="ARBA" id="ARBA00001947"/>
    </source>
</evidence>
<dbReference type="RefSeq" id="WP_010264353.1">
    <property type="nucleotide sequence ID" value="NZ_AENJ01000010.1"/>
</dbReference>
<dbReference type="GO" id="GO:0008270">
    <property type="term" value="F:zinc ion binding"/>
    <property type="evidence" value="ECO:0007669"/>
    <property type="project" value="UniProtKB-KW"/>
</dbReference>